<dbReference type="GO" id="GO:0016075">
    <property type="term" value="P:rRNA catabolic process"/>
    <property type="evidence" value="ECO:0007669"/>
    <property type="project" value="TreeGrafter"/>
</dbReference>
<dbReference type="GO" id="GO:0071051">
    <property type="term" value="P:poly(A)-dependent snoRNA 3'-end processing"/>
    <property type="evidence" value="ECO:0007669"/>
    <property type="project" value="TreeGrafter"/>
</dbReference>
<evidence type="ECO:0000313" key="11">
    <source>
        <dbReference type="EMBL" id="KAG5680617.1"/>
    </source>
</evidence>
<feature type="domain" description="Exoribonuclease phosphorolytic" evidence="9">
    <location>
        <begin position="45"/>
        <end position="172"/>
    </location>
</feature>
<dbReference type="AlphaFoldDB" id="A0A9J6CEK8"/>
<dbReference type="GO" id="GO:0071028">
    <property type="term" value="P:nuclear mRNA surveillance"/>
    <property type="evidence" value="ECO:0007669"/>
    <property type="project" value="TreeGrafter"/>
</dbReference>
<evidence type="ECO:0000256" key="8">
    <source>
        <dbReference type="ARBA" id="ARBA00023242"/>
    </source>
</evidence>
<dbReference type="EMBL" id="JADBJN010000001">
    <property type="protein sequence ID" value="KAG5680617.1"/>
    <property type="molecule type" value="Genomic_DNA"/>
</dbReference>
<reference evidence="11" key="1">
    <citation type="submission" date="2021-03" db="EMBL/GenBank/DDBJ databases">
        <title>Chromosome level genome of the anhydrobiotic midge Polypedilum vanderplanki.</title>
        <authorList>
            <person name="Yoshida Y."/>
            <person name="Kikawada T."/>
            <person name="Gusev O."/>
        </authorList>
    </citation>
    <scope>NUCLEOTIDE SEQUENCE</scope>
    <source>
        <strain evidence="11">NIAS01</strain>
        <tissue evidence="11">Whole body or cell culture</tissue>
    </source>
</reference>
<dbReference type="SUPFAM" id="SSF54211">
    <property type="entry name" value="Ribosomal protein S5 domain 2-like"/>
    <property type="match status" value="1"/>
</dbReference>
<keyword evidence="8" id="KW-0539">Nucleus</keyword>
<keyword evidence="12" id="KW-1185">Reference proteome</keyword>
<dbReference type="SUPFAM" id="SSF55666">
    <property type="entry name" value="Ribonuclease PH domain 2-like"/>
    <property type="match status" value="1"/>
</dbReference>
<gene>
    <name evidence="11" type="ORF">PVAND_010111</name>
</gene>
<dbReference type="InterPro" id="IPR036345">
    <property type="entry name" value="ExoRNase_PH_dom2_sf"/>
</dbReference>
<keyword evidence="4" id="KW-0963">Cytoplasm</keyword>
<dbReference type="Gene3D" id="3.30.230.70">
    <property type="entry name" value="GHMP Kinase, N-terminal domain"/>
    <property type="match status" value="1"/>
</dbReference>
<organism evidence="11 12">
    <name type="scientific">Polypedilum vanderplanki</name>
    <name type="common">Sleeping chironomid midge</name>
    <dbReference type="NCBI Taxonomy" id="319348"/>
    <lineage>
        <taxon>Eukaryota</taxon>
        <taxon>Metazoa</taxon>
        <taxon>Ecdysozoa</taxon>
        <taxon>Arthropoda</taxon>
        <taxon>Hexapoda</taxon>
        <taxon>Insecta</taxon>
        <taxon>Pterygota</taxon>
        <taxon>Neoptera</taxon>
        <taxon>Endopterygota</taxon>
        <taxon>Diptera</taxon>
        <taxon>Nematocera</taxon>
        <taxon>Chironomoidea</taxon>
        <taxon>Chironomidae</taxon>
        <taxon>Chironominae</taxon>
        <taxon>Polypedilum</taxon>
        <taxon>Polypedilum</taxon>
    </lineage>
</organism>
<dbReference type="InterPro" id="IPR027408">
    <property type="entry name" value="PNPase/RNase_PH_dom_sf"/>
</dbReference>
<dbReference type="CDD" id="cd11371">
    <property type="entry name" value="RNase_PH_MTR3"/>
    <property type="match status" value="1"/>
</dbReference>
<dbReference type="InterPro" id="IPR015847">
    <property type="entry name" value="ExoRNase_PH_dom2"/>
</dbReference>
<protein>
    <submittedName>
        <fullName evidence="11">Uncharacterized protein</fullName>
    </submittedName>
</protein>
<keyword evidence="6" id="KW-0271">Exosome</keyword>
<evidence type="ECO:0000256" key="2">
    <source>
        <dbReference type="ARBA" id="ARBA00004496"/>
    </source>
</evidence>
<evidence type="ECO:0000256" key="7">
    <source>
        <dbReference type="ARBA" id="ARBA00022884"/>
    </source>
</evidence>
<dbReference type="Pfam" id="PF03725">
    <property type="entry name" value="RNase_PH_C"/>
    <property type="match status" value="1"/>
</dbReference>
<dbReference type="GO" id="GO:0000177">
    <property type="term" value="C:cytoplasmic exosome (RNase complex)"/>
    <property type="evidence" value="ECO:0007669"/>
    <property type="project" value="TreeGrafter"/>
</dbReference>
<dbReference type="PANTHER" id="PTHR11953:SF2">
    <property type="entry name" value="EXOSOME COMPLEX COMPONENT MTR3"/>
    <property type="match status" value="1"/>
</dbReference>
<dbReference type="PANTHER" id="PTHR11953">
    <property type="entry name" value="EXOSOME COMPLEX COMPONENT"/>
    <property type="match status" value="1"/>
</dbReference>
<feature type="domain" description="Exoribonuclease phosphorolytic" evidence="10">
    <location>
        <begin position="175"/>
        <end position="223"/>
    </location>
</feature>
<dbReference type="GO" id="GO:0005730">
    <property type="term" value="C:nucleolus"/>
    <property type="evidence" value="ECO:0007669"/>
    <property type="project" value="TreeGrafter"/>
</dbReference>
<dbReference type="Pfam" id="PF01138">
    <property type="entry name" value="RNase_PH"/>
    <property type="match status" value="1"/>
</dbReference>
<evidence type="ECO:0000256" key="6">
    <source>
        <dbReference type="ARBA" id="ARBA00022835"/>
    </source>
</evidence>
<comment type="subcellular location">
    <subcellularLocation>
        <location evidence="2">Cytoplasm</location>
    </subcellularLocation>
    <subcellularLocation>
        <location evidence="1">Nucleus</location>
    </subcellularLocation>
</comment>
<accession>A0A9J6CEK8</accession>
<dbReference type="Proteomes" id="UP001107558">
    <property type="component" value="Chromosome 1"/>
</dbReference>
<evidence type="ECO:0000256" key="4">
    <source>
        <dbReference type="ARBA" id="ARBA00022490"/>
    </source>
</evidence>
<name>A0A9J6CEK8_POLVA</name>
<keyword evidence="7" id="KW-0694">RNA-binding</keyword>
<dbReference type="InterPro" id="IPR020568">
    <property type="entry name" value="Ribosomal_Su5_D2-typ_SF"/>
</dbReference>
<comment type="similarity">
    <text evidence="3">Belongs to the RNase PH family.</text>
</comment>
<dbReference type="GO" id="GO:0000176">
    <property type="term" value="C:nuclear exosome (RNase complex)"/>
    <property type="evidence" value="ECO:0007669"/>
    <property type="project" value="TreeGrafter"/>
</dbReference>
<dbReference type="GO" id="GO:0003723">
    <property type="term" value="F:RNA binding"/>
    <property type="evidence" value="ECO:0007669"/>
    <property type="project" value="UniProtKB-KW"/>
</dbReference>
<comment type="caution">
    <text evidence="11">The sequence shown here is derived from an EMBL/GenBank/DDBJ whole genome shotgun (WGS) entry which is preliminary data.</text>
</comment>
<dbReference type="OrthoDB" id="2504340at2759"/>
<proteinExistence type="inferred from homology"/>
<sequence>MPFDQKKINGPDNSFSYKQYIESNKEENQDFELKKGRKDGREPNESRKIAVQMNAISKAKGSCYIENGNTKLICGVFELREISRSTRYNDKGQLYCDFKYAPFSRDNRKSLNENDEKLISNSIKTALESVVCLHEFPNYQIDIFIMVLEDDGSILSTAIMAAGVAFIDACIPCFDIPASSTIAFYDGKALVDPTAEEEEIVNTSNPQNNHGTITLTSLNSIDQVAQILFTGYIEPSILKEAKRQLLENNKIHEKYLKKVISMKIVKENRES</sequence>
<dbReference type="GO" id="GO:0006364">
    <property type="term" value="P:rRNA processing"/>
    <property type="evidence" value="ECO:0007669"/>
    <property type="project" value="UniProtKB-KW"/>
</dbReference>
<dbReference type="InterPro" id="IPR001247">
    <property type="entry name" value="ExoRNase_PH_dom1"/>
</dbReference>
<evidence type="ECO:0000256" key="5">
    <source>
        <dbReference type="ARBA" id="ARBA00022552"/>
    </source>
</evidence>
<evidence type="ECO:0000259" key="10">
    <source>
        <dbReference type="Pfam" id="PF03725"/>
    </source>
</evidence>
<evidence type="ECO:0000259" key="9">
    <source>
        <dbReference type="Pfam" id="PF01138"/>
    </source>
</evidence>
<keyword evidence="5" id="KW-0698">rRNA processing</keyword>
<evidence type="ECO:0000313" key="12">
    <source>
        <dbReference type="Proteomes" id="UP001107558"/>
    </source>
</evidence>
<dbReference type="GO" id="GO:0034475">
    <property type="term" value="P:U4 snRNA 3'-end processing"/>
    <property type="evidence" value="ECO:0007669"/>
    <property type="project" value="TreeGrafter"/>
</dbReference>
<evidence type="ECO:0000256" key="1">
    <source>
        <dbReference type="ARBA" id="ARBA00004123"/>
    </source>
</evidence>
<dbReference type="InterPro" id="IPR050080">
    <property type="entry name" value="RNase_PH"/>
</dbReference>
<evidence type="ECO:0000256" key="3">
    <source>
        <dbReference type="ARBA" id="ARBA00006678"/>
    </source>
</evidence>